<accession>A0A6J4PD19</accession>
<dbReference type="AlphaFoldDB" id="A0A6J4PD19"/>
<sequence length="191" mass="20250">MSGAGAGRPQTEGRGPGGRGDGLRLPALPFNMSAEQDRQDHHVAEIRAEDGAKRPRERAQARPARESKKAAKERLAAEAAAAEVRILRIRRMGLGAALGALWILGGCGGGVSGEIGRACMTSGRDSASAQLCSCIQGVANQSLSGSDQRRAARFFGDPDRAQDVRLSDSAGDDAFWERYRAFATRAEAICR</sequence>
<protein>
    <submittedName>
        <fullName evidence="2">Uncharacterized protein</fullName>
    </submittedName>
</protein>
<feature type="region of interest" description="Disordered" evidence="1">
    <location>
        <begin position="1"/>
        <end position="72"/>
    </location>
</feature>
<dbReference type="EMBL" id="CADCUU010000196">
    <property type="protein sequence ID" value="CAA9407508.1"/>
    <property type="molecule type" value="Genomic_DNA"/>
</dbReference>
<evidence type="ECO:0000256" key="1">
    <source>
        <dbReference type="SAM" id="MobiDB-lite"/>
    </source>
</evidence>
<name>A0A6J4PD19_9RHOB</name>
<feature type="compositionally biased region" description="Basic and acidic residues" evidence="1">
    <location>
        <begin position="35"/>
        <end position="72"/>
    </location>
</feature>
<reference evidence="2" key="1">
    <citation type="submission" date="2020-02" db="EMBL/GenBank/DDBJ databases">
        <authorList>
            <person name="Meier V. D."/>
        </authorList>
    </citation>
    <scope>NUCLEOTIDE SEQUENCE</scope>
    <source>
        <strain evidence="2">AVDCRST_MAG15</strain>
    </source>
</reference>
<proteinExistence type="predicted"/>
<evidence type="ECO:0000313" key="2">
    <source>
        <dbReference type="EMBL" id="CAA9407508.1"/>
    </source>
</evidence>
<gene>
    <name evidence="2" type="ORF">AVDCRST_MAG15-1380</name>
</gene>
<organism evidence="2">
    <name type="scientific">uncultured Rubellimicrobium sp</name>
    <dbReference type="NCBI Taxonomy" id="543078"/>
    <lineage>
        <taxon>Bacteria</taxon>
        <taxon>Pseudomonadati</taxon>
        <taxon>Pseudomonadota</taxon>
        <taxon>Alphaproteobacteria</taxon>
        <taxon>Rhodobacterales</taxon>
        <taxon>Roseobacteraceae</taxon>
        <taxon>Rubellimicrobium</taxon>
        <taxon>environmental samples</taxon>
    </lineage>
</organism>